<evidence type="ECO:0000256" key="2">
    <source>
        <dbReference type="SAM" id="SignalP"/>
    </source>
</evidence>
<evidence type="ECO:0000256" key="1">
    <source>
        <dbReference type="SAM" id="MobiDB-lite"/>
    </source>
</evidence>
<feature type="signal peptide" evidence="2">
    <location>
        <begin position="1"/>
        <end position="18"/>
    </location>
</feature>
<keyword evidence="2" id="KW-0732">Signal</keyword>
<comment type="caution">
    <text evidence="3">The sequence shown here is derived from an EMBL/GenBank/DDBJ whole genome shotgun (WGS) entry which is preliminary data.</text>
</comment>
<dbReference type="Proteomes" id="UP001328107">
    <property type="component" value="Unassembled WGS sequence"/>
</dbReference>
<dbReference type="AlphaFoldDB" id="A0AAN5D429"/>
<dbReference type="EMBL" id="BTRK01000005">
    <property type="protein sequence ID" value="GMR56006.1"/>
    <property type="molecule type" value="Genomic_DNA"/>
</dbReference>
<evidence type="ECO:0000313" key="4">
    <source>
        <dbReference type="Proteomes" id="UP001328107"/>
    </source>
</evidence>
<reference evidence="4" key="1">
    <citation type="submission" date="2022-10" db="EMBL/GenBank/DDBJ databases">
        <title>Genome assembly of Pristionchus species.</title>
        <authorList>
            <person name="Yoshida K."/>
            <person name="Sommer R.J."/>
        </authorList>
    </citation>
    <scope>NUCLEOTIDE SEQUENCE [LARGE SCALE GENOMIC DNA]</scope>
    <source>
        <strain evidence="4">RS5460</strain>
    </source>
</reference>
<organism evidence="3 4">
    <name type="scientific">Pristionchus mayeri</name>
    <dbReference type="NCBI Taxonomy" id="1317129"/>
    <lineage>
        <taxon>Eukaryota</taxon>
        <taxon>Metazoa</taxon>
        <taxon>Ecdysozoa</taxon>
        <taxon>Nematoda</taxon>
        <taxon>Chromadorea</taxon>
        <taxon>Rhabditida</taxon>
        <taxon>Rhabditina</taxon>
        <taxon>Diplogasteromorpha</taxon>
        <taxon>Diplogasteroidea</taxon>
        <taxon>Neodiplogasteridae</taxon>
        <taxon>Pristionchus</taxon>
    </lineage>
</organism>
<feature type="chain" id="PRO_5042829225" evidence="2">
    <location>
        <begin position="19"/>
        <end position="262"/>
    </location>
</feature>
<feature type="region of interest" description="Disordered" evidence="1">
    <location>
        <begin position="191"/>
        <end position="211"/>
    </location>
</feature>
<sequence length="262" mass="29440">MNFKLRISLLLFLQLVLNEAPPVKEGPSAPKKAKSCYFDNGGPSGVRRADNSHVSSNCDGVRIDMSTLANKPGSHGAPSELAFVLARGDGVFLEKDEDSSKWSGKLICNNHLRELSRQYELPDFKHFTHSKRGDVRCGFPRPNHHRNALPPWGWLTYDQSKAILESDGYLLHPGTPLCHDDYDSLRSMSVDDGGEAETVGEGQCATDLTDPPFVHQERKPRVSVHPTRKMFYDLARVAGVRRVECRKKYSELGVRGKRYRLH</sequence>
<accession>A0AAN5D429</accession>
<evidence type="ECO:0000313" key="3">
    <source>
        <dbReference type="EMBL" id="GMR56006.1"/>
    </source>
</evidence>
<proteinExistence type="predicted"/>
<keyword evidence="4" id="KW-1185">Reference proteome</keyword>
<gene>
    <name evidence="3" type="ORF">PMAYCL1PPCAC_26201</name>
</gene>
<feature type="non-terminal residue" evidence="3">
    <location>
        <position position="262"/>
    </location>
</feature>
<name>A0AAN5D429_9BILA</name>
<protein>
    <submittedName>
        <fullName evidence="3">Uncharacterized protein</fullName>
    </submittedName>
</protein>